<dbReference type="InterPro" id="IPR028927">
    <property type="entry name" value="Man-6-P_rcpt"/>
</dbReference>
<sequence length="292" mass="32934">MEGRQHQPVFGNSSRASKVSLIAVFLLTFLMFSDAAEDLCQFTKYKESETLQASKQMLSPLVGKSYKSRNSEYEFTVGICTQVAEQVGKNVAVLQQKLSDDGKPDPSEAHDIGNLVDTHIMTGSDWILLEYRGLEKYGERCNQEAKRTTIMITCDELVKDSDARMVYIEEENQKEEDCYYLFELKHEAVCPNPTSGGLSVGSILLIVFFSVASVYLFVGFLYSRFVLGAKGMEQIPNYEFWKDFGNLQAEGCDLVCRTREPRRAGGFRGIGDDQLDRSDDMPVVRDENLLPM</sequence>
<dbReference type="AlphaFoldDB" id="A0A433SZJ2"/>
<dbReference type="PRINTS" id="PR00715">
    <property type="entry name" value="MAN6PRECEPTR"/>
</dbReference>
<evidence type="ECO:0000256" key="6">
    <source>
        <dbReference type="ARBA" id="ARBA00023136"/>
    </source>
</evidence>
<evidence type="ECO:0000256" key="4">
    <source>
        <dbReference type="ARBA" id="ARBA00022729"/>
    </source>
</evidence>
<dbReference type="Proteomes" id="UP000271974">
    <property type="component" value="Unassembled WGS sequence"/>
</dbReference>
<evidence type="ECO:0000256" key="10">
    <source>
        <dbReference type="SAM" id="SignalP"/>
    </source>
</evidence>
<keyword evidence="6 9" id="KW-0472">Membrane</keyword>
<keyword evidence="13" id="KW-1185">Reference proteome</keyword>
<evidence type="ECO:0000256" key="5">
    <source>
        <dbReference type="ARBA" id="ARBA00022989"/>
    </source>
</evidence>
<evidence type="ECO:0000256" key="1">
    <source>
        <dbReference type="ARBA" id="ARBA00004308"/>
    </source>
</evidence>
<dbReference type="GO" id="GO:0019904">
    <property type="term" value="F:protein domain specific binding"/>
    <property type="evidence" value="ECO:0007669"/>
    <property type="project" value="InterPro"/>
</dbReference>
<evidence type="ECO:0000256" key="3">
    <source>
        <dbReference type="ARBA" id="ARBA00022692"/>
    </source>
</evidence>
<evidence type="ECO:0000259" key="11">
    <source>
        <dbReference type="PROSITE" id="PS51914"/>
    </source>
</evidence>
<protein>
    <recommendedName>
        <fullName evidence="11">MRH domain-containing protein</fullName>
    </recommendedName>
</protein>
<organism evidence="12 13">
    <name type="scientific">Elysia chlorotica</name>
    <name type="common">Eastern emerald elysia</name>
    <name type="synonym">Sea slug</name>
    <dbReference type="NCBI Taxonomy" id="188477"/>
    <lineage>
        <taxon>Eukaryota</taxon>
        <taxon>Metazoa</taxon>
        <taxon>Spiralia</taxon>
        <taxon>Lophotrochozoa</taxon>
        <taxon>Mollusca</taxon>
        <taxon>Gastropoda</taxon>
        <taxon>Heterobranchia</taxon>
        <taxon>Euthyneura</taxon>
        <taxon>Panpulmonata</taxon>
        <taxon>Sacoglossa</taxon>
        <taxon>Placobranchoidea</taxon>
        <taxon>Plakobranchidae</taxon>
        <taxon>Elysia</taxon>
    </lineage>
</organism>
<dbReference type="PANTHER" id="PTHR15071">
    <property type="entry name" value="MANNOSE-6-PHOSPHATE RECEPTOR FAMILY MEMBER"/>
    <property type="match status" value="1"/>
</dbReference>
<dbReference type="InterPro" id="IPR009011">
    <property type="entry name" value="Man6P_isomerase_rcpt-bd_dom_sf"/>
</dbReference>
<keyword evidence="8" id="KW-0325">Glycoprotein</keyword>
<dbReference type="OrthoDB" id="29460at2759"/>
<evidence type="ECO:0000313" key="13">
    <source>
        <dbReference type="Proteomes" id="UP000271974"/>
    </source>
</evidence>
<keyword evidence="7" id="KW-1015">Disulfide bond</keyword>
<dbReference type="InterPro" id="IPR044865">
    <property type="entry name" value="MRH_dom"/>
</dbReference>
<feature type="domain" description="MRH" evidence="11">
    <location>
        <begin position="38"/>
        <end position="192"/>
    </location>
</feature>
<dbReference type="InterPro" id="IPR000296">
    <property type="entry name" value="Man-6-P_rcpt_cation_dep"/>
</dbReference>
<evidence type="ECO:0000256" key="8">
    <source>
        <dbReference type="ARBA" id="ARBA00023180"/>
    </source>
</evidence>
<dbReference type="PROSITE" id="PS51914">
    <property type="entry name" value="MRH"/>
    <property type="match status" value="1"/>
</dbReference>
<dbReference type="GO" id="GO:0005802">
    <property type="term" value="C:trans-Golgi network"/>
    <property type="evidence" value="ECO:0007669"/>
    <property type="project" value="TreeGrafter"/>
</dbReference>
<dbReference type="PANTHER" id="PTHR15071:SF29">
    <property type="entry name" value="CATION-DEPENDENT MANNOSE-6-PHOSPHATE RECEPTOR"/>
    <property type="match status" value="1"/>
</dbReference>
<evidence type="ECO:0000256" key="2">
    <source>
        <dbReference type="ARBA" id="ARBA00022448"/>
    </source>
</evidence>
<comment type="subcellular location">
    <subcellularLocation>
        <location evidence="1">Endomembrane system</location>
    </subcellularLocation>
</comment>
<name>A0A433SZJ2_ELYCH</name>
<accession>A0A433SZJ2</accession>
<dbReference type="GO" id="GO:0005768">
    <property type="term" value="C:endosome"/>
    <property type="evidence" value="ECO:0007669"/>
    <property type="project" value="InterPro"/>
</dbReference>
<proteinExistence type="predicted"/>
<keyword evidence="2" id="KW-0813">Transport</keyword>
<dbReference type="GO" id="GO:0006622">
    <property type="term" value="P:protein targeting to lysosome"/>
    <property type="evidence" value="ECO:0007669"/>
    <property type="project" value="InterPro"/>
</dbReference>
<keyword evidence="5 9" id="KW-1133">Transmembrane helix</keyword>
<reference evidence="12 13" key="1">
    <citation type="submission" date="2019-01" db="EMBL/GenBank/DDBJ databases">
        <title>A draft genome assembly of the solar-powered sea slug Elysia chlorotica.</title>
        <authorList>
            <person name="Cai H."/>
            <person name="Li Q."/>
            <person name="Fang X."/>
            <person name="Li J."/>
            <person name="Curtis N.E."/>
            <person name="Altenburger A."/>
            <person name="Shibata T."/>
            <person name="Feng M."/>
            <person name="Maeda T."/>
            <person name="Schwartz J.A."/>
            <person name="Shigenobu S."/>
            <person name="Lundholm N."/>
            <person name="Nishiyama T."/>
            <person name="Yang H."/>
            <person name="Hasebe M."/>
            <person name="Li S."/>
            <person name="Pierce S.K."/>
            <person name="Wang J."/>
        </authorList>
    </citation>
    <scope>NUCLEOTIDE SEQUENCE [LARGE SCALE GENOMIC DNA]</scope>
    <source>
        <strain evidence="12">EC2010</strain>
        <tissue evidence="12">Whole organism of an adult</tissue>
    </source>
</reference>
<dbReference type="STRING" id="188477.A0A433SZJ2"/>
<dbReference type="Gene3D" id="2.70.130.10">
    <property type="entry name" value="Mannose-6-phosphate receptor binding domain"/>
    <property type="match status" value="1"/>
</dbReference>
<keyword evidence="4 10" id="KW-0732">Signal</keyword>
<keyword evidence="3 9" id="KW-0812">Transmembrane</keyword>
<comment type="caution">
    <text evidence="12">The sequence shown here is derived from an EMBL/GenBank/DDBJ whole genome shotgun (WGS) entry which is preliminary data.</text>
</comment>
<feature type="chain" id="PRO_5019518071" description="MRH domain-containing protein" evidence="10">
    <location>
        <begin position="36"/>
        <end position="292"/>
    </location>
</feature>
<feature type="transmembrane region" description="Helical" evidence="9">
    <location>
        <begin position="200"/>
        <end position="222"/>
    </location>
</feature>
<evidence type="ECO:0000256" key="7">
    <source>
        <dbReference type="ARBA" id="ARBA00023157"/>
    </source>
</evidence>
<dbReference type="EMBL" id="RQTK01000805">
    <property type="protein sequence ID" value="RUS74724.1"/>
    <property type="molecule type" value="Genomic_DNA"/>
</dbReference>
<evidence type="ECO:0000256" key="9">
    <source>
        <dbReference type="SAM" id="Phobius"/>
    </source>
</evidence>
<gene>
    <name evidence="12" type="ORF">EGW08_017520</name>
</gene>
<dbReference type="Pfam" id="PF02157">
    <property type="entry name" value="Man-6-P_recep"/>
    <property type="match status" value="1"/>
</dbReference>
<dbReference type="SUPFAM" id="SSF50911">
    <property type="entry name" value="Mannose 6-phosphate receptor domain"/>
    <property type="match status" value="1"/>
</dbReference>
<feature type="signal peptide" evidence="10">
    <location>
        <begin position="1"/>
        <end position="35"/>
    </location>
</feature>
<evidence type="ECO:0000313" key="12">
    <source>
        <dbReference type="EMBL" id="RUS74724.1"/>
    </source>
</evidence>